<accession>A0A5E9FVD0</accession>
<evidence type="ECO:0000313" key="2">
    <source>
        <dbReference type="Proteomes" id="UP000199639"/>
    </source>
</evidence>
<dbReference type="RefSeq" id="WP_166789869.1">
    <property type="nucleotide sequence ID" value="NZ_FNIB01000003.1"/>
</dbReference>
<proteinExistence type="predicted"/>
<name>A0A5E9FVD0_9MICO</name>
<sequence length="51" mass="5618">MNPEPESVDLAAQLVDIETQPLEARAEAFGQLHEQLREQLENADTDQAGQA</sequence>
<gene>
    <name evidence="1" type="ORF">SAMN05216368_1035</name>
</gene>
<evidence type="ECO:0000313" key="1">
    <source>
        <dbReference type="EMBL" id="SDM93512.1"/>
    </source>
</evidence>
<dbReference type="EMBL" id="FNIB01000003">
    <property type="protein sequence ID" value="SDM93512.1"/>
    <property type="molecule type" value="Genomic_DNA"/>
</dbReference>
<dbReference type="AlphaFoldDB" id="A0A5E9FVD0"/>
<reference evidence="1 2" key="1">
    <citation type="submission" date="2016-10" db="EMBL/GenBank/DDBJ databases">
        <authorList>
            <person name="Varghese N."/>
            <person name="Submissions S."/>
        </authorList>
    </citation>
    <scope>NUCLEOTIDE SEQUENCE [LARGE SCALE GENOMIC DNA]</scope>
    <source>
        <strain evidence="1 2">CGMCC 1.11215</strain>
    </source>
</reference>
<protein>
    <submittedName>
        <fullName evidence="1">Uncharacterized protein</fullName>
    </submittedName>
</protein>
<dbReference type="STRING" id="1424659.SAMN05216368_1035"/>
<dbReference type="Proteomes" id="UP000199639">
    <property type="component" value="Unassembled WGS sequence"/>
</dbReference>
<organism evidence="1 2">
    <name type="scientific">Cryobacterium flavum</name>
    <dbReference type="NCBI Taxonomy" id="1424659"/>
    <lineage>
        <taxon>Bacteria</taxon>
        <taxon>Bacillati</taxon>
        <taxon>Actinomycetota</taxon>
        <taxon>Actinomycetes</taxon>
        <taxon>Micrococcales</taxon>
        <taxon>Microbacteriaceae</taxon>
        <taxon>Cryobacterium</taxon>
    </lineage>
</organism>